<dbReference type="InterPro" id="IPR023395">
    <property type="entry name" value="MCP_dom_sf"/>
</dbReference>
<dbReference type="OrthoDB" id="4451586at2759"/>
<organism evidence="11">
    <name type="scientific">Grosmannia clavigera (strain kw1407 / UAMH 11150)</name>
    <name type="common">Blue stain fungus</name>
    <name type="synonym">Graphiocladiella clavigera</name>
    <dbReference type="NCBI Taxonomy" id="655863"/>
    <lineage>
        <taxon>Eukaryota</taxon>
        <taxon>Fungi</taxon>
        <taxon>Dikarya</taxon>
        <taxon>Ascomycota</taxon>
        <taxon>Pezizomycotina</taxon>
        <taxon>Sordariomycetes</taxon>
        <taxon>Sordariomycetidae</taxon>
        <taxon>Ophiostomatales</taxon>
        <taxon>Ophiostomataceae</taxon>
        <taxon>Leptographium</taxon>
    </lineage>
</organism>
<accession>F0XL55</accession>
<comment type="similarity">
    <text evidence="8">Belongs to the mitochondrial carrier (TC 2.A.29) family.</text>
</comment>
<dbReference type="HOGENOM" id="CLU_473302_0_0_1"/>
<keyword evidence="4" id="KW-1133">Transmembrane helix</keyword>
<feature type="domain" description="Xylanolytic transcriptional activator regulatory" evidence="9">
    <location>
        <begin position="394"/>
        <end position="467"/>
    </location>
</feature>
<dbReference type="AlphaFoldDB" id="F0XL55"/>
<dbReference type="PANTHER" id="PTHR47425:SF3">
    <property type="entry name" value="ZN(II)2CYS6 TRANSCRIPTION FACTOR (EUROFUNG)"/>
    <property type="match status" value="1"/>
</dbReference>
<dbReference type="SMART" id="SM00906">
    <property type="entry name" value="Fungal_trans"/>
    <property type="match status" value="1"/>
</dbReference>
<keyword evidence="11" id="KW-1185">Reference proteome</keyword>
<dbReference type="Gene3D" id="1.50.40.10">
    <property type="entry name" value="Mitochondrial carrier domain"/>
    <property type="match status" value="1"/>
</dbReference>
<keyword evidence="2 7" id="KW-0812">Transmembrane</keyword>
<dbReference type="GeneID" id="25981657"/>
<keyword evidence="3" id="KW-0496">Mitochondrion</keyword>
<evidence type="ECO:0000256" key="3">
    <source>
        <dbReference type="ARBA" id="ARBA00022792"/>
    </source>
</evidence>
<evidence type="ECO:0000256" key="6">
    <source>
        <dbReference type="ARBA" id="ARBA00023242"/>
    </source>
</evidence>
<evidence type="ECO:0000256" key="4">
    <source>
        <dbReference type="ARBA" id="ARBA00022989"/>
    </source>
</evidence>
<name>F0XL55_GROCL</name>
<evidence type="ECO:0000313" key="11">
    <source>
        <dbReference type="Proteomes" id="UP000007796"/>
    </source>
</evidence>
<dbReference type="GO" id="GO:0016020">
    <property type="term" value="C:membrane"/>
    <property type="evidence" value="ECO:0007669"/>
    <property type="project" value="UniProtKB-SubCell"/>
</dbReference>
<reference evidence="10 11" key="1">
    <citation type="journal article" date="2011" name="Proc. Natl. Acad. Sci. U.S.A.">
        <title>Genome and transcriptome analyses of the mountain pine beetle-fungal symbiont Grosmannia clavigera, a lodgepole pine pathogen.</title>
        <authorList>
            <person name="DiGuistini S."/>
            <person name="Wang Y."/>
            <person name="Liao N.Y."/>
            <person name="Taylor G."/>
            <person name="Tanguay P."/>
            <person name="Feau N."/>
            <person name="Henrissat B."/>
            <person name="Chan S.K."/>
            <person name="Hesse-Orce U."/>
            <person name="Alamouti S.M."/>
            <person name="Tsui C.K.M."/>
            <person name="Docking R.T."/>
            <person name="Levasseur A."/>
            <person name="Haridas S."/>
            <person name="Robertson G."/>
            <person name="Birol I."/>
            <person name="Holt R.A."/>
            <person name="Marra M.A."/>
            <person name="Hamelin R.C."/>
            <person name="Hirst M."/>
            <person name="Jones S.J.M."/>
            <person name="Bohlmann J."/>
            <person name="Breuil C."/>
        </authorList>
    </citation>
    <scope>NUCLEOTIDE SEQUENCE [LARGE SCALE GENOMIC DNA]</scope>
    <source>
        <strain evidence="11">kw1407 / UAMH 11150</strain>
    </source>
</reference>
<feature type="repeat" description="Solcar" evidence="7">
    <location>
        <begin position="115"/>
        <end position="206"/>
    </location>
</feature>
<dbReference type="GO" id="GO:0006351">
    <property type="term" value="P:DNA-templated transcription"/>
    <property type="evidence" value="ECO:0007669"/>
    <property type="project" value="InterPro"/>
</dbReference>
<dbReference type="Proteomes" id="UP000007796">
    <property type="component" value="Unassembled WGS sequence"/>
</dbReference>
<dbReference type="Pfam" id="PF00153">
    <property type="entry name" value="Mito_carr"/>
    <property type="match status" value="2"/>
</dbReference>
<dbReference type="RefSeq" id="XP_014171061.1">
    <property type="nucleotide sequence ID" value="XM_014315586.1"/>
</dbReference>
<dbReference type="PANTHER" id="PTHR47425">
    <property type="entry name" value="FARB-RELATED"/>
    <property type="match status" value="1"/>
</dbReference>
<dbReference type="Pfam" id="PF04082">
    <property type="entry name" value="Fungal_trans"/>
    <property type="match status" value="1"/>
</dbReference>
<dbReference type="InterPro" id="IPR018108">
    <property type="entry name" value="MCP_transmembrane"/>
</dbReference>
<evidence type="ECO:0000313" key="10">
    <source>
        <dbReference type="EMBL" id="EFX01579.1"/>
    </source>
</evidence>
<keyword evidence="8" id="KW-0813">Transport</keyword>
<sequence>MGTADLGASHMGGLIGASIPFSVACGSSMIATICIQPIDTVKVRMQLLDKGRGTGAVSVSTVVKDLVARGGVINLYQGLSAGLLRQLVYGTLRLGLFSTFEQQLSRRAREQGTTLGFRGRALAGLGAGAIAAFVGNPTEVALIRMQADGMKPVEQQRNYSSAFNAIWRIAREEGVLGLWKDQPLPLNSTPEHAADENRLYSQEPKIQHGRSSREGDTTMAATTSPEILIPMSASHSIHDTPPASSASHRLPPYIRPLSSQIDSRDMDYLADKGALTILNDEFRDELLRIYVNFVYPFMPAIDVKSFIESIMQGDGSRPVSLLLFQAIMFASVAFVDVRFLKENGFHSRKEARKTFFSRVRLLYGLDCEPDRISLLQAVLLMTYWYESPDDDKDTWYWMGVALTMAQVAGLHRNPESLRIPIEEKRLRRRLWWSCVMRDKLLALGIRRPARTLSNKFDVPILAFDDFDLSAPSEPLCRLLGESSLVLPENEGREVLAGMIVELSKLCVCLGHILRSQYTVMGSHPAGSEYLLKALVVPEKSEHQALELAACDKELTDWLQSQDSRYSSERFTQATCC</sequence>
<dbReference type="GO" id="GO:0003677">
    <property type="term" value="F:DNA binding"/>
    <property type="evidence" value="ECO:0007669"/>
    <property type="project" value="InterPro"/>
</dbReference>
<proteinExistence type="inferred from homology"/>
<evidence type="ECO:0000256" key="5">
    <source>
        <dbReference type="ARBA" id="ARBA00023136"/>
    </source>
</evidence>
<evidence type="ECO:0000256" key="1">
    <source>
        <dbReference type="ARBA" id="ARBA00004141"/>
    </source>
</evidence>
<keyword evidence="5 7" id="KW-0472">Membrane</keyword>
<evidence type="ECO:0000256" key="8">
    <source>
        <dbReference type="RuleBase" id="RU000488"/>
    </source>
</evidence>
<evidence type="ECO:0000259" key="9">
    <source>
        <dbReference type="SMART" id="SM00906"/>
    </source>
</evidence>
<evidence type="ECO:0000256" key="2">
    <source>
        <dbReference type="ARBA" id="ARBA00022692"/>
    </source>
</evidence>
<dbReference type="GO" id="GO:0008270">
    <property type="term" value="F:zinc ion binding"/>
    <property type="evidence" value="ECO:0007669"/>
    <property type="project" value="InterPro"/>
</dbReference>
<dbReference type="eggNOG" id="KOG0759">
    <property type="taxonomic scope" value="Eukaryota"/>
</dbReference>
<dbReference type="STRING" id="655863.F0XL55"/>
<dbReference type="InParanoid" id="F0XL55"/>
<dbReference type="CDD" id="cd12148">
    <property type="entry name" value="fungal_TF_MHR"/>
    <property type="match status" value="1"/>
</dbReference>
<keyword evidence="3" id="KW-0999">Mitochondrion inner membrane</keyword>
<keyword evidence="6" id="KW-0539">Nucleus</keyword>
<gene>
    <name evidence="10" type="ORF">CMQ_8045</name>
</gene>
<evidence type="ECO:0000256" key="7">
    <source>
        <dbReference type="PROSITE-ProRule" id="PRU00282"/>
    </source>
</evidence>
<dbReference type="PROSITE" id="PS50920">
    <property type="entry name" value="SOLCAR"/>
    <property type="match status" value="2"/>
</dbReference>
<feature type="repeat" description="Solcar" evidence="7">
    <location>
        <begin position="15"/>
        <end position="103"/>
    </location>
</feature>
<protein>
    <submittedName>
        <fullName evidence="10">C6 zinc finger domain containing protein</fullName>
    </submittedName>
</protein>
<dbReference type="SUPFAM" id="SSF103506">
    <property type="entry name" value="Mitochondrial carrier"/>
    <property type="match status" value="1"/>
</dbReference>
<dbReference type="InterPro" id="IPR052761">
    <property type="entry name" value="Fungal_Detox/Toxin_TFs"/>
</dbReference>
<dbReference type="InterPro" id="IPR007219">
    <property type="entry name" value="XnlR_reg_dom"/>
</dbReference>
<dbReference type="EMBL" id="GL629788">
    <property type="protein sequence ID" value="EFX01579.1"/>
    <property type="molecule type" value="Genomic_DNA"/>
</dbReference>
<comment type="subcellular location">
    <subcellularLocation>
        <location evidence="1">Membrane</location>
        <topology evidence="1">Multi-pass membrane protein</topology>
    </subcellularLocation>
</comment>